<dbReference type="RefSeq" id="XP_024704975.1">
    <property type="nucleotide sequence ID" value="XM_024852291.1"/>
</dbReference>
<dbReference type="Gene3D" id="1.10.510.10">
    <property type="entry name" value="Transferase(Phosphotransferase) domain 1"/>
    <property type="match status" value="1"/>
</dbReference>
<keyword evidence="2" id="KW-0723">Serine/threonine-protein kinase</keyword>
<evidence type="ECO:0000256" key="8">
    <source>
        <dbReference type="ARBA" id="ARBA00048679"/>
    </source>
</evidence>
<dbReference type="Gene3D" id="3.30.200.20">
    <property type="entry name" value="Phosphorylase Kinase, domain 1"/>
    <property type="match status" value="1"/>
</dbReference>
<comment type="catalytic activity">
    <reaction evidence="7">
        <text>L-threonyl-[protein] + ATP = O-phospho-L-threonyl-[protein] + ADP + H(+)</text>
        <dbReference type="Rhea" id="RHEA:46608"/>
        <dbReference type="Rhea" id="RHEA-COMP:11060"/>
        <dbReference type="Rhea" id="RHEA-COMP:11605"/>
        <dbReference type="ChEBI" id="CHEBI:15378"/>
        <dbReference type="ChEBI" id="CHEBI:30013"/>
        <dbReference type="ChEBI" id="CHEBI:30616"/>
        <dbReference type="ChEBI" id="CHEBI:61977"/>
        <dbReference type="ChEBI" id="CHEBI:456216"/>
        <dbReference type="EC" id="2.7.11.1"/>
    </reaction>
</comment>
<evidence type="ECO:0000256" key="5">
    <source>
        <dbReference type="ARBA" id="ARBA00022777"/>
    </source>
</evidence>
<dbReference type="GO" id="GO:0005634">
    <property type="term" value="C:nucleus"/>
    <property type="evidence" value="ECO:0007669"/>
    <property type="project" value="TreeGrafter"/>
</dbReference>
<keyword evidence="6 9" id="KW-0067">ATP-binding</keyword>
<evidence type="ECO:0000256" key="7">
    <source>
        <dbReference type="ARBA" id="ARBA00047899"/>
    </source>
</evidence>
<dbReference type="EMBL" id="MSFO01000004">
    <property type="protein sequence ID" value="PLB49673.1"/>
    <property type="molecule type" value="Genomic_DNA"/>
</dbReference>
<name>A0A2I2G9Z4_9EURO</name>
<dbReference type="Pfam" id="PF00069">
    <property type="entry name" value="Pkinase"/>
    <property type="match status" value="1"/>
</dbReference>
<dbReference type="InterPro" id="IPR051334">
    <property type="entry name" value="SRPK"/>
</dbReference>
<keyword evidence="4 9" id="KW-0547">Nucleotide-binding</keyword>
<evidence type="ECO:0000256" key="2">
    <source>
        <dbReference type="ARBA" id="ARBA00022527"/>
    </source>
</evidence>
<dbReference type="PROSITE" id="PS50011">
    <property type="entry name" value="PROTEIN_KINASE_DOM"/>
    <property type="match status" value="1"/>
</dbReference>
<gene>
    <name evidence="11" type="ORF">P170DRAFT_465035</name>
</gene>
<dbReference type="AlphaFoldDB" id="A0A2I2G9Z4"/>
<comment type="catalytic activity">
    <reaction evidence="8">
        <text>L-seryl-[protein] + ATP = O-phospho-L-seryl-[protein] + ADP + H(+)</text>
        <dbReference type="Rhea" id="RHEA:17989"/>
        <dbReference type="Rhea" id="RHEA-COMP:9863"/>
        <dbReference type="Rhea" id="RHEA-COMP:11604"/>
        <dbReference type="ChEBI" id="CHEBI:15378"/>
        <dbReference type="ChEBI" id="CHEBI:29999"/>
        <dbReference type="ChEBI" id="CHEBI:30616"/>
        <dbReference type="ChEBI" id="CHEBI:83421"/>
        <dbReference type="ChEBI" id="CHEBI:456216"/>
        <dbReference type="EC" id="2.7.11.1"/>
    </reaction>
</comment>
<dbReference type="InterPro" id="IPR000719">
    <property type="entry name" value="Prot_kinase_dom"/>
</dbReference>
<dbReference type="GO" id="GO:0004674">
    <property type="term" value="F:protein serine/threonine kinase activity"/>
    <property type="evidence" value="ECO:0007669"/>
    <property type="project" value="UniProtKB-KW"/>
</dbReference>
<accession>A0A2I2G9Z4</accession>
<keyword evidence="3" id="KW-0808">Transferase</keyword>
<dbReference type="STRING" id="1392250.A0A2I2G9Z4"/>
<dbReference type="EC" id="2.7.11.1" evidence="1"/>
<dbReference type="GeneID" id="36559989"/>
<dbReference type="InterPro" id="IPR011009">
    <property type="entry name" value="Kinase-like_dom_sf"/>
</dbReference>
<feature type="binding site" evidence="9">
    <location>
        <position position="168"/>
    </location>
    <ligand>
        <name>ATP</name>
        <dbReference type="ChEBI" id="CHEBI:30616"/>
    </ligand>
</feature>
<dbReference type="PANTHER" id="PTHR47634:SF9">
    <property type="entry name" value="PROTEIN KINASE DOMAIN-CONTAINING PROTEIN-RELATED"/>
    <property type="match status" value="1"/>
</dbReference>
<evidence type="ECO:0000256" key="6">
    <source>
        <dbReference type="ARBA" id="ARBA00022840"/>
    </source>
</evidence>
<dbReference type="SUPFAM" id="SSF56112">
    <property type="entry name" value="Protein kinase-like (PK-like)"/>
    <property type="match status" value="1"/>
</dbReference>
<keyword evidence="12" id="KW-1185">Reference proteome</keyword>
<evidence type="ECO:0000256" key="3">
    <source>
        <dbReference type="ARBA" id="ARBA00022679"/>
    </source>
</evidence>
<dbReference type="OrthoDB" id="5979581at2759"/>
<proteinExistence type="predicted"/>
<evidence type="ECO:0000256" key="1">
    <source>
        <dbReference type="ARBA" id="ARBA00012513"/>
    </source>
</evidence>
<feature type="domain" description="Protein kinase" evidence="10">
    <location>
        <begin position="139"/>
        <end position="475"/>
    </location>
</feature>
<reference evidence="11 12" key="1">
    <citation type="submission" date="2016-12" db="EMBL/GenBank/DDBJ databases">
        <title>The genomes of Aspergillus section Nigri reveals drivers in fungal speciation.</title>
        <authorList>
            <consortium name="DOE Joint Genome Institute"/>
            <person name="Vesth T.C."/>
            <person name="Nybo J."/>
            <person name="Theobald S."/>
            <person name="Brandl J."/>
            <person name="Frisvad J.C."/>
            <person name="Nielsen K.F."/>
            <person name="Lyhne E.K."/>
            <person name="Kogle M.E."/>
            <person name="Kuo A."/>
            <person name="Riley R."/>
            <person name="Clum A."/>
            <person name="Nolan M."/>
            <person name="Lipzen A."/>
            <person name="Salamov A."/>
            <person name="Henrissat B."/>
            <person name="Wiebenga A."/>
            <person name="De Vries R.P."/>
            <person name="Grigoriev I.V."/>
            <person name="Mortensen U.H."/>
            <person name="Andersen M.R."/>
            <person name="Baker S.E."/>
        </authorList>
    </citation>
    <scope>NUCLEOTIDE SEQUENCE [LARGE SCALE GENOMIC DNA]</scope>
    <source>
        <strain evidence="11 12">IBT 23096</strain>
    </source>
</reference>
<evidence type="ECO:0000256" key="4">
    <source>
        <dbReference type="ARBA" id="ARBA00022741"/>
    </source>
</evidence>
<keyword evidence="5 11" id="KW-0418">Kinase</keyword>
<comment type="caution">
    <text evidence="11">The sequence shown here is derived from an EMBL/GenBank/DDBJ whole genome shotgun (WGS) entry which is preliminary data.</text>
</comment>
<evidence type="ECO:0000256" key="9">
    <source>
        <dbReference type="PROSITE-ProRule" id="PRU10141"/>
    </source>
</evidence>
<evidence type="ECO:0000259" key="10">
    <source>
        <dbReference type="PROSITE" id="PS50011"/>
    </source>
</evidence>
<dbReference type="PANTHER" id="PTHR47634">
    <property type="entry name" value="PROTEIN KINASE DOMAIN-CONTAINING PROTEIN-RELATED"/>
    <property type="match status" value="1"/>
</dbReference>
<sequence length="488" mass="55164">MPVCAEDRAIYSQQPDLVEAGIAVLDFITCQYGLRQFQSSSRNISEQLRRHTIFRCSKISTSPASLFRTLTPRGPCFPIIQSLFCPQHLKWRSSARQGSTIPENHRIEYNWIKGVETLEKYRPGGYHPLRIGDVLNNRYQVADKLGFGGYSTVWLALDTHLQRYVAVKVTIADSVPRETNILKTLSAPRSLSHHPGSDSVPVILDEFTLQGPNGIHSCYAMTPAQCNLRDKSFSRLFPLDVARTFSYRLAQAVAYTHSRGYVHGETVPITRYDGGPFPSNAPSSAVIPLFLGKYAEEFTLNDARPVLSDFGEAFPASEPRLGQDCHTPPAFRAPEAKFQPLTPLSYPSDIWSLATAIWEIIGMKAVFSTEFVPEDEIIAQQVDVLGSMPSEWWTRWDGRARFFDDDGCPTDSYVKNKWPTLEGSFEEGVQKWRRRRGPAIQESEKAAFLDLMRRMLSFRPEERPTAEEVLESEWMVEWAAPDCERGGD</sequence>
<protein>
    <recommendedName>
        <fullName evidence="1">non-specific serine/threonine protein kinase</fullName>
        <ecNumber evidence="1">2.7.11.1</ecNumber>
    </recommendedName>
</protein>
<dbReference type="Proteomes" id="UP000234275">
    <property type="component" value="Unassembled WGS sequence"/>
</dbReference>
<dbReference type="InterPro" id="IPR017441">
    <property type="entry name" value="Protein_kinase_ATP_BS"/>
</dbReference>
<dbReference type="GO" id="GO:0050684">
    <property type="term" value="P:regulation of mRNA processing"/>
    <property type="evidence" value="ECO:0007669"/>
    <property type="project" value="TreeGrafter"/>
</dbReference>
<dbReference type="VEuPathDB" id="FungiDB:P170DRAFT_465035"/>
<dbReference type="GO" id="GO:0000245">
    <property type="term" value="P:spliceosomal complex assembly"/>
    <property type="evidence" value="ECO:0007669"/>
    <property type="project" value="TreeGrafter"/>
</dbReference>
<evidence type="ECO:0000313" key="12">
    <source>
        <dbReference type="Proteomes" id="UP000234275"/>
    </source>
</evidence>
<dbReference type="PROSITE" id="PS00107">
    <property type="entry name" value="PROTEIN_KINASE_ATP"/>
    <property type="match status" value="1"/>
</dbReference>
<dbReference type="SMART" id="SM00220">
    <property type="entry name" value="S_TKc"/>
    <property type="match status" value="1"/>
</dbReference>
<evidence type="ECO:0000313" key="11">
    <source>
        <dbReference type="EMBL" id="PLB49673.1"/>
    </source>
</evidence>
<dbReference type="GO" id="GO:0005737">
    <property type="term" value="C:cytoplasm"/>
    <property type="evidence" value="ECO:0007669"/>
    <property type="project" value="TreeGrafter"/>
</dbReference>
<dbReference type="GO" id="GO:0005524">
    <property type="term" value="F:ATP binding"/>
    <property type="evidence" value="ECO:0007669"/>
    <property type="project" value="UniProtKB-UniRule"/>
</dbReference>
<organism evidence="11 12">
    <name type="scientific">Aspergillus steynii IBT 23096</name>
    <dbReference type="NCBI Taxonomy" id="1392250"/>
    <lineage>
        <taxon>Eukaryota</taxon>
        <taxon>Fungi</taxon>
        <taxon>Dikarya</taxon>
        <taxon>Ascomycota</taxon>
        <taxon>Pezizomycotina</taxon>
        <taxon>Eurotiomycetes</taxon>
        <taxon>Eurotiomycetidae</taxon>
        <taxon>Eurotiales</taxon>
        <taxon>Aspergillaceae</taxon>
        <taxon>Aspergillus</taxon>
        <taxon>Aspergillus subgen. Circumdati</taxon>
    </lineage>
</organism>